<sequence>MPHFITLTIQADRVLRGEIGTAEPDEGSESDGSNEEAEAGSDMEQEEATDEQQPSKPLNSDPKKVVCKRPDNVHIMTTSTNRYKSLKKQIDRIDFRRGDYRFEVIQTASWRDVPDEPSTGKPSKSKRKRSKHA</sequence>
<dbReference type="EMBL" id="JALJOS010000046">
    <property type="protein sequence ID" value="KAK9819535.1"/>
    <property type="molecule type" value="Genomic_DNA"/>
</dbReference>
<dbReference type="Proteomes" id="UP001438707">
    <property type="component" value="Unassembled WGS sequence"/>
</dbReference>
<organism evidence="2 3">
    <name type="scientific">Apatococcus lobatus</name>
    <dbReference type="NCBI Taxonomy" id="904363"/>
    <lineage>
        <taxon>Eukaryota</taxon>
        <taxon>Viridiplantae</taxon>
        <taxon>Chlorophyta</taxon>
        <taxon>core chlorophytes</taxon>
        <taxon>Trebouxiophyceae</taxon>
        <taxon>Chlorellales</taxon>
        <taxon>Chlorellaceae</taxon>
        <taxon>Apatococcus</taxon>
    </lineage>
</organism>
<proteinExistence type="predicted"/>
<feature type="compositionally biased region" description="Basic residues" evidence="1">
    <location>
        <begin position="123"/>
        <end position="133"/>
    </location>
</feature>
<accession>A0AAW1QDU6</accession>
<evidence type="ECO:0000313" key="3">
    <source>
        <dbReference type="Proteomes" id="UP001438707"/>
    </source>
</evidence>
<feature type="compositionally biased region" description="Acidic residues" evidence="1">
    <location>
        <begin position="23"/>
        <end position="50"/>
    </location>
</feature>
<protein>
    <submittedName>
        <fullName evidence="2">Uncharacterized protein</fullName>
    </submittedName>
</protein>
<reference evidence="2 3" key="1">
    <citation type="journal article" date="2024" name="Nat. Commun.">
        <title>Phylogenomics reveals the evolutionary origins of lichenization in chlorophyte algae.</title>
        <authorList>
            <person name="Puginier C."/>
            <person name="Libourel C."/>
            <person name="Otte J."/>
            <person name="Skaloud P."/>
            <person name="Haon M."/>
            <person name="Grisel S."/>
            <person name="Petersen M."/>
            <person name="Berrin J.G."/>
            <person name="Delaux P.M."/>
            <person name="Dal Grande F."/>
            <person name="Keller J."/>
        </authorList>
    </citation>
    <scope>NUCLEOTIDE SEQUENCE [LARGE SCALE GENOMIC DNA]</scope>
    <source>
        <strain evidence="2 3">SAG 2145</strain>
    </source>
</reference>
<evidence type="ECO:0000256" key="1">
    <source>
        <dbReference type="SAM" id="MobiDB-lite"/>
    </source>
</evidence>
<keyword evidence="3" id="KW-1185">Reference proteome</keyword>
<evidence type="ECO:0000313" key="2">
    <source>
        <dbReference type="EMBL" id="KAK9819535.1"/>
    </source>
</evidence>
<feature type="region of interest" description="Disordered" evidence="1">
    <location>
        <begin position="14"/>
        <end position="73"/>
    </location>
</feature>
<name>A0AAW1QDU6_9CHLO</name>
<feature type="region of interest" description="Disordered" evidence="1">
    <location>
        <begin position="108"/>
        <end position="133"/>
    </location>
</feature>
<comment type="caution">
    <text evidence="2">The sequence shown here is derived from an EMBL/GenBank/DDBJ whole genome shotgun (WGS) entry which is preliminary data.</text>
</comment>
<feature type="compositionally biased region" description="Basic and acidic residues" evidence="1">
    <location>
        <begin position="61"/>
        <end position="72"/>
    </location>
</feature>
<gene>
    <name evidence="2" type="ORF">WJX74_006921</name>
</gene>
<dbReference type="AlphaFoldDB" id="A0AAW1QDU6"/>